<dbReference type="EMBL" id="AUZY01012410">
    <property type="protein sequence ID" value="EQD30162.1"/>
    <property type="molecule type" value="Genomic_DNA"/>
</dbReference>
<name>T0YEB1_9ZZZZ</name>
<gene>
    <name evidence="3" type="ORF">B1B_18545</name>
</gene>
<protein>
    <submittedName>
        <fullName evidence="3">Alpha-L-rhamnosidase N-domain protein</fullName>
    </submittedName>
</protein>
<sequence length="145" mass="15931">GVLTKGRHVLAVQVLYFGTGDGTYPMGSPGLLLRLDLDMLDGSRRRVVTDHSWQTYLDRGHRPGMYKRWFLRALQEDFDARLHPWGWDLPGFEPEAGWLPAMELPGRPDKPAIFAGGPGICPLIRGGSPHARPAGKHCGPRAGGP</sequence>
<dbReference type="InterPro" id="IPR013737">
    <property type="entry name" value="Bac_rhamnosid_N"/>
</dbReference>
<evidence type="ECO:0000259" key="2">
    <source>
        <dbReference type="Pfam" id="PF08531"/>
    </source>
</evidence>
<dbReference type="Pfam" id="PF08531">
    <property type="entry name" value="Bac_rhamnosid_N"/>
    <property type="match status" value="1"/>
</dbReference>
<evidence type="ECO:0000256" key="1">
    <source>
        <dbReference type="SAM" id="MobiDB-lite"/>
    </source>
</evidence>
<dbReference type="Gene3D" id="2.60.120.260">
    <property type="entry name" value="Galactose-binding domain-like"/>
    <property type="match status" value="1"/>
</dbReference>
<feature type="domain" description="Bacterial alpha-L-rhamnosidase N-terminal" evidence="2">
    <location>
        <begin position="22"/>
        <end position="105"/>
    </location>
</feature>
<reference evidence="3" key="2">
    <citation type="journal article" date="2014" name="ISME J.">
        <title>Microbial stratification in low pH oxic and suboxic macroscopic growths along an acid mine drainage.</title>
        <authorList>
            <person name="Mendez-Garcia C."/>
            <person name="Mesa V."/>
            <person name="Sprenger R.R."/>
            <person name="Richter M."/>
            <person name="Diez M.S."/>
            <person name="Solano J."/>
            <person name="Bargiela R."/>
            <person name="Golyshina O.V."/>
            <person name="Manteca A."/>
            <person name="Ramos J.L."/>
            <person name="Gallego J.R."/>
            <person name="Llorente I."/>
            <person name="Martins Dos Santos V.A."/>
            <person name="Jensen O.N."/>
            <person name="Pelaez A.I."/>
            <person name="Sanchez J."/>
            <person name="Ferrer M."/>
        </authorList>
    </citation>
    <scope>NUCLEOTIDE SEQUENCE</scope>
</reference>
<feature type="region of interest" description="Disordered" evidence="1">
    <location>
        <begin position="125"/>
        <end position="145"/>
    </location>
</feature>
<feature type="non-terminal residue" evidence="3">
    <location>
        <position position="1"/>
    </location>
</feature>
<organism evidence="3">
    <name type="scientific">mine drainage metagenome</name>
    <dbReference type="NCBI Taxonomy" id="410659"/>
    <lineage>
        <taxon>unclassified sequences</taxon>
        <taxon>metagenomes</taxon>
        <taxon>ecological metagenomes</taxon>
    </lineage>
</organism>
<comment type="caution">
    <text evidence="3">The sequence shown here is derived from an EMBL/GenBank/DDBJ whole genome shotgun (WGS) entry which is preliminary data.</text>
</comment>
<accession>T0YEB1</accession>
<proteinExistence type="predicted"/>
<reference evidence="3" key="1">
    <citation type="submission" date="2013-08" db="EMBL/GenBank/DDBJ databases">
        <authorList>
            <person name="Mendez C."/>
            <person name="Richter M."/>
            <person name="Ferrer M."/>
            <person name="Sanchez J."/>
        </authorList>
    </citation>
    <scope>NUCLEOTIDE SEQUENCE</scope>
</reference>
<evidence type="ECO:0000313" key="3">
    <source>
        <dbReference type="EMBL" id="EQD30162.1"/>
    </source>
</evidence>
<dbReference type="AlphaFoldDB" id="T0YEB1"/>